<dbReference type="EMBL" id="SJTH01000064">
    <property type="protein sequence ID" value="TCJ01409.1"/>
    <property type="molecule type" value="Genomic_DNA"/>
</dbReference>
<dbReference type="InterPro" id="IPR025144">
    <property type="entry name" value="DUF4085"/>
</dbReference>
<name>A0A4R1ANK0_9BACI</name>
<dbReference type="Proteomes" id="UP000293846">
    <property type="component" value="Unassembled WGS sequence"/>
</dbReference>
<gene>
    <name evidence="1" type="ORF">E0Y62_24270</name>
</gene>
<evidence type="ECO:0000313" key="2">
    <source>
        <dbReference type="Proteomes" id="UP000293846"/>
    </source>
</evidence>
<dbReference type="OrthoDB" id="2563891at2"/>
<keyword evidence="2" id="KW-1185">Reference proteome</keyword>
<evidence type="ECO:0000313" key="1">
    <source>
        <dbReference type="EMBL" id="TCJ01409.1"/>
    </source>
</evidence>
<dbReference type="RefSeq" id="WP_131238908.1">
    <property type="nucleotide sequence ID" value="NZ_SJTH01000064.1"/>
</dbReference>
<organism evidence="1 2">
    <name type="scientific">Cytobacillus praedii</name>
    <dbReference type="NCBI Taxonomy" id="1742358"/>
    <lineage>
        <taxon>Bacteria</taxon>
        <taxon>Bacillati</taxon>
        <taxon>Bacillota</taxon>
        <taxon>Bacilli</taxon>
        <taxon>Bacillales</taxon>
        <taxon>Bacillaceae</taxon>
        <taxon>Cytobacillus</taxon>
    </lineage>
</organism>
<sequence length="258" mass="30354">MKYFTKDWYELCQKTSFHLPLEEEKQAETFSEDYFKQLYNTELISWLDLQEEVASIMETAETGNRDDHNENTPFNREQEIEQFHESFLFNQACLKEELPETIVKEIADIRVFALNKATRSVINAVTNFCENNERSVAATSEEYRRYFKEASHAFDNKIVKNFGFHDCTIIKSVQNGKSLTLHLDHTGGFTNINEVTFENCTIIKQDDLLEDSWWLYEEIYKVNDKYEFHVLLQNSKMGLIDFIISADQVSFKSSKTHL</sequence>
<comment type="caution">
    <text evidence="1">The sequence shown here is derived from an EMBL/GenBank/DDBJ whole genome shotgun (WGS) entry which is preliminary data.</text>
</comment>
<protein>
    <submittedName>
        <fullName evidence="1">DUF4085 family protein</fullName>
    </submittedName>
</protein>
<dbReference type="STRING" id="1742358.GCA_001439605_04234"/>
<accession>A0A4R1ANK0</accession>
<dbReference type="Pfam" id="PF13315">
    <property type="entry name" value="DUF4085"/>
    <property type="match status" value="1"/>
</dbReference>
<proteinExistence type="predicted"/>
<reference evidence="1 2" key="1">
    <citation type="submission" date="2019-03" db="EMBL/GenBank/DDBJ databases">
        <authorList>
            <person name="Jensen L."/>
            <person name="Storgaard J."/>
            <person name="Sulaj E."/>
            <person name="Schramm A."/>
            <person name="Marshall I.P.G."/>
        </authorList>
    </citation>
    <scope>NUCLEOTIDE SEQUENCE [LARGE SCALE GENOMIC DNA]</scope>
    <source>
        <strain evidence="1 2">2017H2G3</strain>
    </source>
</reference>
<dbReference type="AlphaFoldDB" id="A0A4R1ANK0"/>